<keyword evidence="5" id="KW-0136">Cellulose degradation</keyword>
<dbReference type="InterPro" id="IPR002037">
    <property type="entry name" value="Glyco_hydro_8"/>
</dbReference>
<dbReference type="NCBIfam" id="NF008305">
    <property type="entry name" value="PRK11097.1"/>
    <property type="match status" value="1"/>
</dbReference>
<dbReference type="EC" id="3.2.1.-" evidence="9"/>
<proteinExistence type="inferred from homology"/>
<feature type="active site" description="Nucleophile" evidence="8">
    <location>
        <position position="105"/>
    </location>
</feature>
<keyword evidence="3" id="KW-0732">Signal</keyword>
<dbReference type="GO" id="GO:0030245">
    <property type="term" value="P:cellulose catabolic process"/>
    <property type="evidence" value="ECO:0007669"/>
    <property type="project" value="UniProtKB-KW"/>
</dbReference>
<accession>A0A481MY68</accession>
<reference evidence="10" key="1">
    <citation type="submission" date="2017-12" db="EMBL/GenBank/DDBJ databases">
        <title>Novel thermostable lignocellulose-degrading enzyme obtained through sequence-based metagenomics from the hot spring in Vietnam.</title>
        <authorList>
            <person name="Thoa N.K."/>
            <person name="Tung N.V."/>
            <person name="Thuy T.T."/>
        </authorList>
    </citation>
    <scope>NUCLEOTIDE SEQUENCE</scope>
</reference>
<evidence type="ECO:0000256" key="9">
    <source>
        <dbReference type="RuleBase" id="RU361167"/>
    </source>
</evidence>
<keyword evidence="7 9" id="KW-0119">Carbohydrate metabolism</keyword>
<keyword evidence="4 9" id="KW-0378">Hydrolase</keyword>
<dbReference type="PRINTS" id="PR00735">
    <property type="entry name" value="GLHYDRLASE8"/>
</dbReference>
<dbReference type="PROSITE" id="PS00812">
    <property type="entry name" value="GLYCOSYL_HYDROL_F8"/>
    <property type="match status" value="1"/>
</dbReference>
<name>A0A481MY68_9PROT</name>
<evidence type="ECO:0000256" key="4">
    <source>
        <dbReference type="ARBA" id="ARBA00022801"/>
    </source>
</evidence>
<dbReference type="AlphaFoldDB" id="A0A481MY68"/>
<comment type="catalytic activity">
    <reaction evidence="1">
        <text>Endohydrolysis of (1-&gt;4)-beta-D-glucosidic linkages in cellulose, lichenin and cereal beta-D-glucans.</text>
        <dbReference type="EC" id="3.2.1.4"/>
    </reaction>
</comment>
<dbReference type="GO" id="GO:0008810">
    <property type="term" value="F:cellulase activity"/>
    <property type="evidence" value="ECO:0007669"/>
    <property type="project" value="UniProtKB-EC"/>
</dbReference>
<evidence type="ECO:0000256" key="8">
    <source>
        <dbReference type="PROSITE-ProRule" id="PRU10058"/>
    </source>
</evidence>
<protein>
    <recommendedName>
        <fullName evidence="9">Glucanase</fullName>
        <ecNumber evidence="9">3.2.1.-</ecNumber>
    </recommendedName>
</protein>
<dbReference type="InterPro" id="IPR012341">
    <property type="entry name" value="6hp_glycosidase-like_sf"/>
</dbReference>
<evidence type="ECO:0000256" key="6">
    <source>
        <dbReference type="ARBA" id="ARBA00023295"/>
    </source>
</evidence>
<dbReference type="InterPro" id="IPR019834">
    <property type="entry name" value="Glyco_hydro_8_CS"/>
</dbReference>
<sequence length="362" mass="39653">MPLFAAPAGCTTSWPEWEAFKKSFISEDGRVVDGNTEALMTTSEGQAYAMFFSLVANDRQTFGRLLNWTENNLAEGDLASRLPAWAWGKGDGGEWGVLDENSASDADLWMAYALGEAGRLWGERRYVALSSIVANRILENETRNVGGLGVVLLPGASGFTEGDNAVRLNPSYVPLPLMRWFAVRSRDSRWSSLLDSSLRLIVESAPKGYAPDWVVYENGKGFVFDADDKKLGIGSYDAIRVYLWAGMLNRDDANYPPLLKALRPMAEFAVRHGYPPESVDVTTGRAGEPGSSGFSAAVVPFLLAAGLNEALGKQLQRIEAQPVAGDAYYDQVLSLYALGWYNGLYRFGPDGNLTPRWMSTCQ</sequence>
<evidence type="ECO:0000256" key="7">
    <source>
        <dbReference type="ARBA" id="ARBA00023326"/>
    </source>
</evidence>
<evidence type="ECO:0000313" key="10">
    <source>
        <dbReference type="EMBL" id="QAU55421.1"/>
    </source>
</evidence>
<evidence type="ECO:0000256" key="2">
    <source>
        <dbReference type="ARBA" id="ARBA00009209"/>
    </source>
</evidence>
<dbReference type="Gene3D" id="1.50.10.10">
    <property type="match status" value="1"/>
</dbReference>
<comment type="similarity">
    <text evidence="2 9">Belongs to the glycosyl hydrolase 8 (cellulase D) family.</text>
</comment>
<dbReference type="EMBL" id="MG641240">
    <property type="protein sequence ID" value="QAU55421.1"/>
    <property type="molecule type" value="Genomic_DNA"/>
</dbReference>
<keyword evidence="7 9" id="KW-0624">Polysaccharide degradation</keyword>
<evidence type="ECO:0000256" key="5">
    <source>
        <dbReference type="ARBA" id="ARBA00023001"/>
    </source>
</evidence>
<dbReference type="SUPFAM" id="SSF48208">
    <property type="entry name" value="Six-hairpin glycosidases"/>
    <property type="match status" value="1"/>
</dbReference>
<evidence type="ECO:0000256" key="3">
    <source>
        <dbReference type="ARBA" id="ARBA00022729"/>
    </source>
</evidence>
<organism evidence="10">
    <name type="scientific">uncultured Gallionella sp</name>
    <dbReference type="NCBI Taxonomy" id="360907"/>
    <lineage>
        <taxon>Bacteria</taxon>
        <taxon>Pseudomonadati</taxon>
        <taxon>Pseudomonadota</taxon>
        <taxon>Betaproteobacteria</taxon>
        <taxon>Nitrosomonadales</taxon>
        <taxon>Gallionellaceae</taxon>
        <taxon>Gallionella</taxon>
        <taxon>environmental samples</taxon>
    </lineage>
</organism>
<keyword evidence="6 9" id="KW-0326">Glycosidase</keyword>
<dbReference type="Pfam" id="PF01270">
    <property type="entry name" value="Glyco_hydro_8"/>
    <property type="match status" value="1"/>
</dbReference>
<evidence type="ECO:0000256" key="1">
    <source>
        <dbReference type="ARBA" id="ARBA00000966"/>
    </source>
</evidence>
<dbReference type="InterPro" id="IPR008928">
    <property type="entry name" value="6-hairpin_glycosidase_sf"/>
</dbReference>